<dbReference type="AlphaFoldDB" id="A0A6A5B4I1"/>
<evidence type="ECO:0000256" key="1">
    <source>
        <dbReference type="SAM" id="MobiDB-lite"/>
    </source>
</evidence>
<dbReference type="Pfam" id="PF00106">
    <property type="entry name" value="adh_short"/>
    <property type="match status" value="1"/>
</dbReference>
<dbReference type="GO" id="GO:0005737">
    <property type="term" value="C:cytoplasm"/>
    <property type="evidence" value="ECO:0007669"/>
    <property type="project" value="TreeGrafter"/>
</dbReference>
<reference evidence="2 3" key="1">
    <citation type="journal article" date="2019" name="Sci. Rep.">
        <title>Nanopore sequencing improves the draft genome of the human pathogenic amoeba Naegleria fowleri.</title>
        <authorList>
            <person name="Liechti N."/>
            <person name="Schurch N."/>
            <person name="Bruggmann R."/>
            <person name="Wittwer M."/>
        </authorList>
    </citation>
    <scope>NUCLEOTIDE SEQUENCE [LARGE SCALE GENOMIC DNA]</scope>
    <source>
        <strain evidence="2 3">ATCC 30894</strain>
    </source>
</reference>
<dbReference type="VEuPathDB" id="AmoebaDB:FDP41_009126"/>
<dbReference type="Proteomes" id="UP000444721">
    <property type="component" value="Unassembled WGS sequence"/>
</dbReference>
<dbReference type="InterPro" id="IPR002347">
    <property type="entry name" value="SDR_fam"/>
</dbReference>
<dbReference type="PANTHER" id="PTHR43544">
    <property type="entry name" value="SHORT-CHAIN DEHYDROGENASE/REDUCTASE"/>
    <property type="match status" value="1"/>
</dbReference>
<accession>A0A6A5B4I1</accession>
<protein>
    <submittedName>
        <fullName evidence="2">Uncharacterized protein</fullName>
    </submittedName>
</protein>
<feature type="compositionally biased region" description="Acidic residues" evidence="1">
    <location>
        <begin position="43"/>
        <end position="58"/>
    </location>
</feature>
<dbReference type="PANTHER" id="PTHR43544:SF2">
    <property type="entry name" value="OXIDOREDUCTASE"/>
    <property type="match status" value="1"/>
</dbReference>
<dbReference type="OrthoDB" id="191139at2759"/>
<feature type="compositionally biased region" description="Basic and acidic residues" evidence="1">
    <location>
        <begin position="31"/>
        <end position="42"/>
    </location>
</feature>
<dbReference type="GeneID" id="68116343"/>
<name>A0A6A5B4I1_NAEFO</name>
<comment type="caution">
    <text evidence="2">The sequence shown here is derived from an EMBL/GenBank/DDBJ whole genome shotgun (WGS) entry which is preliminary data.</text>
</comment>
<dbReference type="VEuPathDB" id="AmoebaDB:NfTy_046030"/>
<proteinExistence type="predicted"/>
<dbReference type="SUPFAM" id="SSF51735">
    <property type="entry name" value="NAD(P)-binding Rossmann-fold domains"/>
    <property type="match status" value="1"/>
</dbReference>
<dbReference type="InterPro" id="IPR051468">
    <property type="entry name" value="Fungal_SecMetab_SDRs"/>
</dbReference>
<feature type="region of interest" description="Disordered" evidence="1">
    <location>
        <begin position="1"/>
        <end position="72"/>
    </location>
</feature>
<organism evidence="2 3">
    <name type="scientific">Naegleria fowleri</name>
    <name type="common">Brain eating amoeba</name>
    <dbReference type="NCBI Taxonomy" id="5763"/>
    <lineage>
        <taxon>Eukaryota</taxon>
        <taxon>Discoba</taxon>
        <taxon>Heterolobosea</taxon>
        <taxon>Tetramitia</taxon>
        <taxon>Eutetramitia</taxon>
        <taxon>Vahlkampfiidae</taxon>
        <taxon>Naegleria</taxon>
    </lineage>
</organism>
<dbReference type="GO" id="GO:0016491">
    <property type="term" value="F:oxidoreductase activity"/>
    <property type="evidence" value="ECO:0007669"/>
    <property type="project" value="TreeGrafter"/>
</dbReference>
<dbReference type="VEuPathDB" id="AmoebaDB:NF0026860"/>
<dbReference type="RefSeq" id="XP_044557591.1">
    <property type="nucleotide sequence ID" value="XM_044713053.1"/>
</dbReference>
<dbReference type="Gene3D" id="3.40.50.720">
    <property type="entry name" value="NAD(P)-binding Rossmann-like Domain"/>
    <property type="match status" value="2"/>
</dbReference>
<sequence>MAGNKKKEHLMEDEDSGDAEDQIEDEEEMEEKDHDEADKMILQDDDDESSSENQDDSEASSHMNENTRPKKKKKTYHSCVVLRDFKGDLEKAGSFGNISDMGVSLILLFAEKDTTFNLALTCKWIYSVYLELRSYSLDFIRLEYLNSRCTQYKYLSSLFKPLISPSMTYNELKKEIVGNGREIVKGMENVIAFEPVDIMRDDPSLILPNKFSQRRNVLINLFQDFSQEDIEEGTVIRKDSPFHKMNLLRWKNFGVKNMNEFKVKVEENCSDMIRILLDCLWRHNASNKEQFIVAGDIFCIQNGETPEKCHFSLRRILFEFEKLAKNEGHEYAVVKNNGCLNIHGKESSNIAQFILRRVDTIEELMTFFDIDCCRFCYDGTNVYTVREGINSISTLHNFVSFEHKGKGMYTSRAYKYGKRGYTTWFTNTHPLDHFHDCSKKVESIQEKIESGIIDESECLYGEGTDRDDLEGLYSIFNNISLSYRHIVTIRRIGVKNFLAIGWESYYSGMWLDVDFDDYDLEKIEYPETEEFDGFVRRVTSEDIHYFCLSVRELYMNDASIFFTDYYFDSHLRGKYNFWKCYCCGFYRHSSDLDLDDDNSKFNMCSTCRSFNSNMKKLKRDLTGKVAIVTGGRIKIGFMVTKTLLENGATVIVTTRFVHDAHKKFSEYSDYEEWKSRLFIYPLNLKDGASIMSFCAYIRNNFKHVDYLINNAAQTVRRPLKYYENLLSKEKEYLDEKYLGDIKVDNKEDSATSFNHGSESSQLVLRNDNSKVVVYKDERTLRQHCLDVTEKYNLTKEDFDSNLDKMFPPGETDEFGEQQDNRTHHSWTYKLPDVDTVELLETQMINNIAPTILVAQLMEIMQPNVDESHCTYDMDDLLTGKHLSYIVNVVSHEGIFNVEGKTDSHIHTNMSKAALNMLTRSAASYYAKKGILMNSADTGWISSAIETFMEPPLNISDGAYRILHPILTASLDYGKLYKNYHEIKW</sequence>
<evidence type="ECO:0000313" key="3">
    <source>
        <dbReference type="Proteomes" id="UP000444721"/>
    </source>
</evidence>
<dbReference type="InterPro" id="IPR036291">
    <property type="entry name" value="NAD(P)-bd_dom_sf"/>
</dbReference>
<keyword evidence="3" id="KW-1185">Reference proteome</keyword>
<evidence type="ECO:0000313" key="2">
    <source>
        <dbReference type="EMBL" id="KAF0972877.1"/>
    </source>
</evidence>
<gene>
    <name evidence="2" type="ORF">FDP41_009126</name>
</gene>
<dbReference type="EMBL" id="VFQX01000066">
    <property type="protein sequence ID" value="KAF0972877.1"/>
    <property type="molecule type" value="Genomic_DNA"/>
</dbReference>
<feature type="compositionally biased region" description="Acidic residues" evidence="1">
    <location>
        <begin position="11"/>
        <end position="30"/>
    </location>
</feature>